<dbReference type="Proteomes" id="UP000002785">
    <property type="component" value="Chromosome"/>
</dbReference>
<name>B5HTD0_STRX2</name>
<evidence type="ECO:0000313" key="2">
    <source>
        <dbReference type="Proteomes" id="UP000002785"/>
    </source>
</evidence>
<organism evidence="1 2">
    <name type="scientific">Streptomyces sviceus (strain ATCC 29083 / DSM 924 / JCM 4929 / NBRC 13980 / NCIMB 11184 / NRRL 5439 / UC 5370)</name>
    <dbReference type="NCBI Taxonomy" id="463191"/>
    <lineage>
        <taxon>Bacteria</taxon>
        <taxon>Bacillati</taxon>
        <taxon>Actinomycetota</taxon>
        <taxon>Actinomycetes</taxon>
        <taxon>Kitasatosporales</taxon>
        <taxon>Streptomycetaceae</taxon>
        <taxon>Streptomyces</taxon>
    </lineage>
</organism>
<evidence type="ECO:0000313" key="1">
    <source>
        <dbReference type="EMBL" id="EDY56085.1"/>
    </source>
</evidence>
<gene>
    <name evidence="1" type="ORF">SSEG_02847</name>
</gene>
<proteinExistence type="predicted"/>
<dbReference type="HOGENOM" id="CLU_2304539_0_0_11"/>
<protein>
    <submittedName>
        <fullName evidence="1">Uncharacterized protein</fullName>
    </submittedName>
</protein>
<sequence>MRHAYHGRVRTAEGTREGVARAAGPAIFPNLFDIVVRWRGKVMYRPLDNVVARRVVTSHAPSASAITPLAPARLADPVAHSSTGSALSGRFERVSDARVF</sequence>
<reference evidence="1" key="1">
    <citation type="submission" date="2009-10" db="EMBL/GenBank/DDBJ databases">
        <title>The genome sequence of Streptomyces sviceus strain ATCC 29083.</title>
        <authorList>
            <consortium name="The Broad Institute Genome Sequencing Platform"/>
            <consortium name="Broad Institute Microbial Sequencing Center"/>
            <person name="Fischbach M."/>
            <person name="Godfrey P."/>
            <person name="Ward D."/>
            <person name="Young S."/>
            <person name="Zeng Q."/>
            <person name="Koehrsen M."/>
            <person name="Alvarado L."/>
            <person name="Berlin A.M."/>
            <person name="Bochicchio J."/>
            <person name="Borenstein D."/>
            <person name="Chapman S.B."/>
            <person name="Chen Z."/>
            <person name="Engels R."/>
            <person name="Freedman E."/>
            <person name="Gellesch M."/>
            <person name="Goldberg J."/>
            <person name="Griggs A."/>
            <person name="Gujja S."/>
            <person name="Heilman E.R."/>
            <person name="Heiman D.I."/>
            <person name="Hepburn T.A."/>
            <person name="Howarth C."/>
            <person name="Jen D."/>
            <person name="Larson L."/>
            <person name="Lewis B."/>
            <person name="Mehta T."/>
            <person name="Park D."/>
            <person name="Pearson M."/>
            <person name="Richards J."/>
            <person name="Roberts A."/>
            <person name="Saif S."/>
            <person name="Shea T.D."/>
            <person name="Shenoy N."/>
            <person name="Sisk P."/>
            <person name="Stolte C."/>
            <person name="Sykes S.N."/>
            <person name="Thomson T."/>
            <person name="Walk T."/>
            <person name="White J."/>
            <person name="Yandava C."/>
            <person name="Straight P."/>
            <person name="Clardy J."/>
            <person name="Hung D."/>
            <person name="Kolter R."/>
            <person name="Mekalanos J."/>
            <person name="Walker S."/>
            <person name="Walsh C.T."/>
            <person name="Wieland-Brown L.C."/>
            <person name="Haas B."/>
            <person name="Nusbaum C."/>
            <person name="Birren B."/>
        </authorList>
    </citation>
    <scope>NUCLEOTIDE SEQUENCE [LARGE SCALE GENOMIC DNA]</scope>
    <source>
        <strain evidence="1">ATCC 29083</strain>
    </source>
</reference>
<dbReference type="EMBL" id="CM000951">
    <property type="protein sequence ID" value="EDY56085.1"/>
    <property type="molecule type" value="Genomic_DNA"/>
</dbReference>
<dbReference type="AlphaFoldDB" id="B5HTD0"/>
<keyword evidence="2" id="KW-1185">Reference proteome</keyword>
<accession>B5HTD0</accession>